<keyword evidence="3" id="KW-1185">Reference proteome</keyword>
<dbReference type="CDD" id="cd00085">
    <property type="entry name" value="HNHc"/>
    <property type="match status" value="1"/>
</dbReference>
<dbReference type="RefSeq" id="WP_312892826.1">
    <property type="nucleotide sequence ID" value="NZ_JACBZD010000002.1"/>
</dbReference>
<proteinExistence type="predicted"/>
<name>A0A853A2V1_9ACTN</name>
<evidence type="ECO:0000313" key="2">
    <source>
        <dbReference type="EMBL" id="NYI07800.1"/>
    </source>
</evidence>
<organism evidence="2 3">
    <name type="scientific">Allostreptomyces psammosilenae</name>
    <dbReference type="NCBI Taxonomy" id="1892865"/>
    <lineage>
        <taxon>Bacteria</taxon>
        <taxon>Bacillati</taxon>
        <taxon>Actinomycetota</taxon>
        <taxon>Actinomycetes</taxon>
        <taxon>Kitasatosporales</taxon>
        <taxon>Streptomycetaceae</taxon>
        <taxon>Allostreptomyces</taxon>
    </lineage>
</organism>
<feature type="domain" description="HNH nuclease" evidence="1">
    <location>
        <begin position="49"/>
        <end position="101"/>
    </location>
</feature>
<dbReference type="GO" id="GO:0008270">
    <property type="term" value="F:zinc ion binding"/>
    <property type="evidence" value="ECO:0007669"/>
    <property type="project" value="InterPro"/>
</dbReference>
<dbReference type="InterPro" id="IPR003615">
    <property type="entry name" value="HNH_nuc"/>
</dbReference>
<gene>
    <name evidence="2" type="ORF">FHU37_004829</name>
</gene>
<dbReference type="SMART" id="SM00507">
    <property type="entry name" value="HNHc"/>
    <property type="match status" value="1"/>
</dbReference>
<comment type="caution">
    <text evidence="2">The sequence shown here is derived from an EMBL/GenBank/DDBJ whole genome shotgun (WGS) entry which is preliminary data.</text>
</comment>
<dbReference type="GO" id="GO:0004519">
    <property type="term" value="F:endonuclease activity"/>
    <property type="evidence" value="ECO:0007669"/>
    <property type="project" value="InterPro"/>
</dbReference>
<dbReference type="InterPro" id="IPR002711">
    <property type="entry name" value="HNH"/>
</dbReference>
<accession>A0A853A2V1</accession>
<dbReference type="Gene3D" id="1.10.30.50">
    <property type="match status" value="1"/>
</dbReference>
<protein>
    <submittedName>
        <fullName evidence="2">Uncharacterized protein (TIGR02646 family)</fullName>
    </submittedName>
</protein>
<dbReference type="GO" id="GO:0003676">
    <property type="term" value="F:nucleic acid binding"/>
    <property type="evidence" value="ECO:0007669"/>
    <property type="project" value="InterPro"/>
</dbReference>
<sequence length="279" mass="30389">MIPLRRPRLEGPLAEKLARRTARLSAEDATAEAARRSWQRASAVRKQVKALLQGMSAGLARCMYCGDSQGTDIDHFVPIALAPARTFLWDNLLLACAHCNSNEKRERFPRDDAGASLLIDPTAEEPHDHLRLSFMTGEYFPRSGKGAATIDVFGLNRWVLQRGREAAYARCKSMLRDWVFLRAEGNEREARRVEESLGLQPFADVLHAMRHTPAPVATTVFGVDVSRALRSLDVAATSTVGLPEPRSVKGTSIGTPGGSGIIIPAAAAPVPPPPHATLR</sequence>
<dbReference type="Pfam" id="PF01844">
    <property type="entry name" value="HNH"/>
    <property type="match status" value="1"/>
</dbReference>
<dbReference type="EMBL" id="JACBZD010000002">
    <property type="protein sequence ID" value="NYI07800.1"/>
    <property type="molecule type" value="Genomic_DNA"/>
</dbReference>
<evidence type="ECO:0000313" key="3">
    <source>
        <dbReference type="Proteomes" id="UP000567795"/>
    </source>
</evidence>
<reference evidence="2 3" key="1">
    <citation type="submission" date="2020-07" db="EMBL/GenBank/DDBJ databases">
        <title>Sequencing the genomes of 1000 actinobacteria strains.</title>
        <authorList>
            <person name="Klenk H.-P."/>
        </authorList>
    </citation>
    <scope>NUCLEOTIDE SEQUENCE [LARGE SCALE GENOMIC DNA]</scope>
    <source>
        <strain evidence="2 3">DSM 42178</strain>
    </source>
</reference>
<dbReference type="Proteomes" id="UP000567795">
    <property type="component" value="Unassembled WGS sequence"/>
</dbReference>
<evidence type="ECO:0000259" key="1">
    <source>
        <dbReference type="SMART" id="SM00507"/>
    </source>
</evidence>
<dbReference type="AlphaFoldDB" id="A0A853A2V1"/>